<organism evidence="2 3">
    <name type="scientific">Mesorhizobium sanjuanii</name>
    <dbReference type="NCBI Taxonomy" id="2037900"/>
    <lineage>
        <taxon>Bacteria</taxon>
        <taxon>Pseudomonadati</taxon>
        <taxon>Pseudomonadota</taxon>
        <taxon>Alphaproteobacteria</taxon>
        <taxon>Hyphomicrobiales</taxon>
        <taxon>Phyllobacteriaceae</taxon>
        <taxon>Mesorhizobium</taxon>
    </lineage>
</organism>
<keyword evidence="1" id="KW-0812">Transmembrane</keyword>
<keyword evidence="3" id="KW-1185">Reference proteome</keyword>
<keyword evidence="1" id="KW-1133">Transmembrane helix</keyword>
<dbReference type="AlphaFoldDB" id="A0A2A6FJK3"/>
<name>A0A2A6FJK3_9HYPH</name>
<evidence type="ECO:0000313" key="3">
    <source>
        <dbReference type="Proteomes" id="UP000219182"/>
    </source>
</evidence>
<accession>A0A2A6FJK3</accession>
<evidence type="ECO:0000256" key="1">
    <source>
        <dbReference type="SAM" id="Phobius"/>
    </source>
</evidence>
<proteinExistence type="predicted"/>
<keyword evidence="1" id="KW-0472">Membrane</keyword>
<gene>
    <name evidence="2" type="ORF">CN311_05665</name>
</gene>
<dbReference type="EMBL" id="NWQG01000025">
    <property type="protein sequence ID" value="PDQ22119.1"/>
    <property type="molecule type" value="Genomic_DNA"/>
</dbReference>
<comment type="caution">
    <text evidence="2">The sequence shown here is derived from an EMBL/GenBank/DDBJ whole genome shotgun (WGS) entry which is preliminary data.</text>
</comment>
<evidence type="ECO:0000313" key="2">
    <source>
        <dbReference type="EMBL" id="PDQ22119.1"/>
    </source>
</evidence>
<protein>
    <submittedName>
        <fullName evidence="2">Uncharacterized protein</fullName>
    </submittedName>
</protein>
<feature type="transmembrane region" description="Helical" evidence="1">
    <location>
        <begin position="15"/>
        <end position="33"/>
    </location>
</feature>
<reference evidence="2 3" key="1">
    <citation type="submission" date="2017-09" db="EMBL/GenBank/DDBJ databases">
        <title>Mesorhizobum sanjuanii sp. nov. isolated from nodules of Lotus tenuis in saline-alkaline lowlands of Flooding Pampa.</title>
        <authorList>
            <person name="Sannazzaro A.I."/>
            <person name="Torres Tejerizo G.A."/>
            <person name="Fontana F."/>
            <person name="Cumpa Velazquez L.M."/>
            <person name="Hansen L."/>
            <person name="Pistorio M."/>
            <person name="Estrella M.J."/>
        </authorList>
    </citation>
    <scope>NUCLEOTIDE SEQUENCE [LARGE SCALE GENOMIC DNA]</scope>
    <source>
        <strain evidence="2 3">BSA136</strain>
    </source>
</reference>
<sequence>MNTRVPFVASRPTGFAGETVRALASTLLLLGLIGDRRVR</sequence>
<dbReference type="Proteomes" id="UP000219182">
    <property type="component" value="Unassembled WGS sequence"/>
</dbReference>